<sequence>MIREHLGRNLILRVQIVTREDTATRLSGYIRQQSVWHRLRVLAVVQDQVRELMKHELLLMKDGLATRVHDHVLVIADEEHSAHSAFVGEFGQLHHSKGPLSVSLNSGNKLIKAECGPQAEVRYCRRRSRVDTHVITSLGTAVIAQPTARSLGALQSLVEETTDGLKRFG</sequence>
<dbReference type="EMBL" id="CP139368">
    <property type="protein sequence ID" value="WPR89686.1"/>
    <property type="molecule type" value="Genomic_DNA"/>
</dbReference>
<dbReference type="RefSeq" id="WP_320942400.1">
    <property type="nucleotide sequence ID" value="NZ_BAABEU010000003.1"/>
</dbReference>
<keyword evidence="2" id="KW-1185">Reference proteome</keyword>
<name>A0ABZ0SQU7_9MICO</name>
<evidence type="ECO:0000313" key="1">
    <source>
        <dbReference type="EMBL" id="WPR89686.1"/>
    </source>
</evidence>
<accession>A0ABZ0SQU7</accession>
<dbReference type="Proteomes" id="UP001323798">
    <property type="component" value="Chromosome"/>
</dbReference>
<organism evidence="1 2">
    <name type="scientific">Microbacterium rhizosphaerae</name>
    <dbReference type="NCBI Taxonomy" id="1678237"/>
    <lineage>
        <taxon>Bacteria</taxon>
        <taxon>Bacillati</taxon>
        <taxon>Actinomycetota</taxon>
        <taxon>Actinomycetes</taxon>
        <taxon>Micrococcales</taxon>
        <taxon>Microbacteriaceae</taxon>
        <taxon>Microbacterium</taxon>
    </lineage>
</organism>
<proteinExistence type="predicted"/>
<reference evidence="1 2" key="1">
    <citation type="submission" date="2023-11" db="EMBL/GenBank/DDBJ databases">
        <title>Genome sequence of Microbacterium rhizosphaerae KACC 19337.</title>
        <authorList>
            <person name="Choi H."/>
            <person name="Kim S."/>
            <person name="Kim Y."/>
            <person name="Kwon S.-W."/>
            <person name="Heo J."/>
        </authorList>
    </citation>
    <scope>NUCLEOTIDE SEQUENCE [LARGE SCALE GENOMIC DNA]</scope>
    <source>
        <strain evidence="1 2">KACC 19337</strain>
    </source>
</reference>
<gene>
    <name evidence="1" type="ORF">SM116_18310</name>
</gene>
<evidence type="ECO:0000313" key="2">
    <source>
        <dbReference type="Proteomes" id="UP001323798"/>
    </source>
</evidence>
<protein>
    <submittedName>
        <fullName evidence="1">Uncharacterized protein</fullName>
    </submittedName>
</protein>